<dbReference type="GO" id="GO:0003684">
    <property type="term" value="F:damaged DNA binding"/>
    <property type="evidence" value="ECO:0007669"/>
    <property type="project" value="InterPro"/>
</dbReference>
<dbReference type="FunFam" id="2.40.290.10:FF:000001">
    <property type="entry name" value="X-ray repair cross complementing 6"/>
    <property type="match status" value="1"/>
</dbReference>
<comment type="caution">
    <text evidence="23">The sequence shown here is derived from an EMBL/GenBank/DDBJ whole genome shotgun (WGS) entry which is preliminary data.</text>
</comment>
<dbReference type="FunFam" id="3.40.50.410:FF:000071">
    <property type="entry name" value="ATP-dependent DNA helicase II subunit 1"/>
    <property type="match status" value="1"/>
</dbReference>
<dbReference type="Proteomes" id="UP000698800">
    <property type="component" value="Unassembled WGS sequence"/>
</dbReference>
<evidence type="ECO:0000256" key="7">
    <source>
        <dbReference type="ARBA" id="ARBA00022741"/>
    </source>
</evidence>
<dbReference type="InterPro" id="IPR003034">
    <property type="entry name" value="SAP_dom"/>
</dbReference>
<dbReference type="GO" id="GO:0000781">
    <property type="term" value="C:chromosome, telomeric region"/>
    <property type="evidence" value="ECO:0007669"/>
    <property type="project" value="UniProtKB-SubCell"/>
</dbReference>
<dbReference type="SMART" id="SM00513">
    <property type="entry name" value="SAP"/>
    <property type="match status" value="1"/>
</dbReference>
<keyword evidence="8" id="KW-0227">DNA damage</keyword>
<feature type="compositionally biased region" description="Basic and acidic residues" evidence="21">
    <location>
        <begin position="1"/>
        <end position="10"/>
    </location>
</feature>
<dbReference type="Pfam" id="PF03730">
    <property type="entry name" value="Ku_C"/>
    <property type="match status" value="1"/>
</dbReference>
<dbReference type="PIRSF" id="PIRSF003033">
    <property type="entry name" value="Ku70"/>
    <property type="match status" value="1"/>
</dbReference>
<feature type="compositionally biased region" description="Low complexity" evidence="21">
    <location>
        <begin position="610"/>
        <end position="622"/>
    </location>
</feature>
<dbReference type="InterPro" id="IPR006164">
    <property type="entry name" value="DNA_bd_Ku70/Ku80"/>
</dbReference>
<evidence type="ECO:0000256" key="15">
    <source>
        <dbReference type="ARBA" id="ARBA00023204"/>
    </source>
</evidence>
<evidence type="ECO:0000313" key="24">
    <source>
        <dbReference type="Proteomes" id="UP000698800"/>
    </source>
</evidence>
<evidence type="ECO:0000256" key="20">
    <source>
        <dbReference type="PIRSR" id="PIRSR003033-1"/>
    </source>
</evidence>
<dbReference type="FunFam" id="4.10.970.10:FF:000003">
    <property type="entry name" value="ATP-dependent DNA helicase II subunit 1"/>
    <property type="match status" value="1"/>
</dbReference>
<evidence type="ECO:0000256" key="13">
    <source>
        <dbReference type="ARBA" id="ARBA00023125"/>
    </source>
</evidence>
<feature type="region of interest" description="Disordered" evidence="21">
    <location>
        <begin position="1"/>
        <end position="25"/>
    </location>
</feature>
<evidence type="ECO:0000256" key="11">
    <source>
        <dbReference type="ARBA" id="ARBA00022840"/>
    </source>
</evidence>
<evidence type="ECO:0000256" key="4">
    <source>
        <dbReference type="ARBA" id="ARBA00012551"/>
    </source>
</evidence>
<dbReference type="InterPro" id="IPR027388">
    <property type="entry name" value="Ku70_bridge/pillars_dom_sf"/>
</dbReference>
<dbReference type="InterPro" id="IPR005161">
    <property type="entry name" value="Ku_N"/>
</dbReference>
<evidence type="ECO:0000256" key="8">
    <source>
        <dbReference type="ARBA" id="ARBA00022763"/>
    </source>
</evidence>
<proteinExistence type="inferred from homology"/>
<dbReference type="InterPro" id="IPR006165">
    <property type="entry name" value="Ku70"/>
</dbReference>
<dbReference type="CDD" id="cd00788">
    <property type="entry name" value="KU70"/>
    <property type="match status" value="1"/>
</dbReference>
<dbReference type="Pfam" id="PF02037">
    <property type="entry name" value="SAP"/>
    <property type="match status" value="1"/>
</dbReference>
<evidence type="ECO:0000256" key="5">
    <source>
        <dbReference type="ARBA" id="ARBA00021796"/>
    </source>
</evidence>
<comment type="similarity">
    <text evidence="3">Belongs to the ku70 family.</text>
</comment>
<dbReference type="SUPFAM" id="SSF53300">
    <property type="entry name" value="vWA-like"/>
    <property type="match status" value="1"/>
</dbReference>
<evidence type="ECO:0000256" key="9">
    <source>
        <dbReference type="ARBA" id="ARBA00022801"/>
    </source>
</evidence>
<dbReference type="GO" id="GO:0016787">
    <property type="term" value="F:hydrolase activity"/>
    <property type="evidence" value="ECO:0007669"/>
    <property type="project" value="UniProtKB-KW"/>
</dbReference>
<dbReference type="SUPFAM" id="SSF68906">
    <property type="entry name" value="SAP domain"/>
    <property type="match status" value="1"/>
</dbReference>
<evidence type="ECO:0000256" key="18">
    <source>
        <dbReference type="ARBA" id="ARBA00031811"/>
    </source>
</evidence>
<dbReference type="SUPFAM" id="SSF100939">
    <property type="entry name" value="SPOC domain-like"/>
    <property type="match status" value="1"/>
</dbReference>
<dbReference type="InterPro" id="IPR005160">
    <property type="entry name" value="Ku_C"/>
</dbReference>
<dbReference type="InterPro" id="IPR047087">
    <property type="entry name" value="KU70_core_dom"/>
</dbReference>
<evidence type="ECO:0000256" key="2">
    <source>
        <dbReference type="ARBA" id="ARBA00004574"/>
    </source>
</evidence>
<dbReference type="GO" id="GO:0000723">
    <property type="term" value="P:telomere maintenance"/>
    <property type="evidence" value="ECO:0007669"/>
    <property type="project" value="InterPro"/>
</dbReference>
<name>A0A9P8L1N2_9PEZI</name>
<dbReference type="GO" id="GO:0006310">
    <property type="term" value="P:DNA recombination"/>
    <property type="evidence" value="ECO:0007669"/>
    <property type="project" value="UniProtKB-KW"/>
</dbReference>
<comment type="subcellular location">
    <subcellularLocation>
        <location evidence="2">Chromosome</location>
        <location evidence="2">Telomere</location>
    </subcellularLocation>
    <subcellularLocation>
        <location evidence="1">Nucleus</location>
    </subcellularLocation>
</comment>
<dbReference type="GO" id="GO:0003678">
    <property type="term" value="F:DNA helicase activity"/>
    <property type="evidence" value="ECO:0007669"/>
    <property type="project" value="UniProtKB-EC"/>
</dbReference>
<accession>A0A9P8L1N2</accession>
<keyword evidence="14" id="KW-0233">DNA recombination</keyword>
<evidence type="ECO:0000256" key="16">
    <source>
        <dbReference type="ARBA" id="ARBA00023242"/>
    </source>
</evidence>
<evidence type="ECO:0000256" key="21">
    <source>
        <dbReference type="SAM" id="MobiDB-lite"/>
    </source>
</evidence>
<dbReference type="GO" id="GO:0042162">
    <property type="term" value="F:telomeric DNA binding"/>
    <property type="evidence" value="ECO:0007669"/>
    <property type="project" value="InterPro"/>
</dbReference>
<comment type="catalytic activity">
    <reaction evidence="19">
        <text>ATP + H2O = ADP + phosphate + H(+)</text>
        <dbReference type="Rhea" id="RHEA:13065"/>
        <dbReference type="ChEBI" id="CHEBI:15377"/>
        <dbReference type="ChEBI" id="CHEBI:15378"/>
        <dbReference type="ChEBI" id="CHEBI:30616"/>
        <dbReference type="ChEBI" id="CHEBI:43474"/>
        <dbReference type="ChEBI" id="CHEBI:456216"/>
        <dbReference type="EC" id="3.6.4.12"/>
    </reaction>
</comment>
<dbReference type="GO" id="GO:0006303">
    <property type="term" value="P:double-strand break repair via nonhomologous end joining"/>
    <property type="evidence" value="ECO:0007669"/>
    <property type="project" value="InterPro"/>
</dbReference>
<dbReference type="InterPro" id="IPR016194">
    <property type="entry name" value="SPOC-like_C_dom_sf"/>
</dbReference>
<dbReference type="Gene3D" id="2.40.290.10">
    <property type="match status" value="1"/>
</dbReference>
<dbReference type="OrthoDB" id="3249161at2759"/>
<dbReference type="GO" id="GO:0043564">
    <property type="term" value="C:Ku70:Ku80 complex"/>
    <property type="evidence" value="ECO:0007669"/>
    <property type="project" value="InterPro"/>
</dbReference>
<feature type="region of interest" description="Disordered" evidence="21">
    <location>
        <begin position="586"/>
        <end position="635"/>
    </location>
</feature>
<dbReference type="Gene3D" id="1.10.720.30">
    <property type="entry name" value="SAP domain"/>
    <property type="match status" value="1"/>
</dbReference>
<comment type="function">
    <text evidence="17">Single-stranded DNA-dependent ATP-dependent helicase. Involved in non-homologous end joining (NHEJ) DNA double strand break repair. DNA-binding is sequence-independent but has a high affinity to nicks in double-stranded DNA and to the ends of duplex DNA. Binds to naturally occurring chromosomal ends, and therefore provides chromosomal end protection. Required also for telomere recombination to repair telomeric ends in the absence of telomerase. KU70, of the KU70/KU80 heterodimer, binds to the stem loop of TLC1, the RNA component of telomerase. Involved in telomere maintenance. Interacts with telomeric repeats and subtelomeric sequences thereby controlling telomere length and protecting against subtelomeric rearrangement. Maintains telomeric chromatin, which is involved in silencing the expression of genes located at the telomere. Required for mating-type switching.</text>
</comment>
<dbReference type="PANTHER" id="PTHR12604:SF2">
    <property type="entry name" value="X-RAY REPAIR CROSS-COMPLEMENTING PROTEIN 6"/>
    <property type="match status" value="1"/>
</dbReference>
<reference evidence="23" key="1">
    <citation type="submission" date="2021-03" db="EMBL/GenBank/DDBJ databases">
        <title>Comparative genomics and phylogenomic investigation of the class Geoglossomycetes provide insights into ecological specialization and systematics.</title>
        <authorList>
            <person name="Melie T."/>
            <person name="Pirro S."/>
            <person name="Miller A.N."/>
            <person name="Quandt A."/>
        </authorList>
    </citation>
    <scope>NUCLEOTIDE SEQUENCE</scope>
    <source>
        <strain evidence="23">GBOQ0MN5Z8</strain>
    </source>
</reference>
<evidence type="ECO:0000256" key="19">
    <source>
        <dbReference type="ARBA" id="ARBA00047995"/>
    </source>
</evidence>
<dbReference type="Pfam" id="PF02735">
    <property type="entry name" value="Ku"/>
    <property type="match status" value="1"/>
</dbReference>
<evidence type="ECO:0000256" key="12">
    <source>
        <dbReference type="ARBA" id="ARBA00022895"/>
    </source>
</evidence>
<dbReference type="GO" id="GO:0005524">
    <property type="term" value="F:ATP binding"/>
    <property type="evidence" value="ECO:0007669"/>
    <property type="project" value="UniProtKB-KW"/>
</dbReference>
<keyword evidence="24" id="KW-1185">Reference proteome</keyword>
<feature type="active site" description="Schiff-base intermediate with DNA; for 5'-deoxyribose-5-phosphate lyase activity" evidence="20">
    <location>
        <position position="26"/>
    </location>
</feature>
<dbReference type="FunFam" id="1.10.1600.10:FF:000004">
    <property type="entry name" value="ATP-dependent DNA helicase II subunit 1"/>
    <property type="match status" value="1"/>
</dbReference>
<keyword evidence="15" id="KW-0234">DNA repair</keyword>
<dbReference type="SMART" id="SM00559">
    <property type="entry name" value="Ku78"/>
    <property type="match status" value="1"/>
</dbReference>
<evidence type="ECO:0000256" key="1">
    <source>
        <dbReference type="ARBA" id="ARBA00004123"/>
    </source>
</evidence>
<evidence type="ECO:0000256" key="14">
    <source>
        <dbReference type="ARBA" id="ARBA00023172"/>
    </source>
</evidence>
<evidence type="ECO:0000256" key="3">
    <source>
        <dbReference type="ARBA" id="ARBA00005240"/>
    </source>
</evidence>
<dbReference type="Gene3D" id="3.40.50.410">
    <property type="entry name" value="von Willebrand factor, type A domain"/>
    <property type="match status" value="1"/>
</dbReference>
<dbReference type="GO" id="GO:0003690">
    <property type="term" value="F:double-stranded DNA binding"/>
    <property type="evidence" value="ECO:0007669"/>
    <property type="project" value="TreeGrafter"/>
</dbReference>
<dbReference type="PANTHER" id="PTHR12604">
    <property type="entry name" value="KU AUTOANTIGEN DNA HELICASE"/>
    <property type="match status" value="1"/>
</dbReference>
<evidence type="ECO:0000256" key="10">
    <source>
        <dbReference type="ARBA" id="ARBA00022806"/>
    </source>
</evidence>
<evidence type="ECO:0000256" key="6">
    <source>
        <dbReference type="ARBA" id="ARBA00022454"/>
    </source>
</evidence>
<protein>
    <recommendedName>
        <fullName evidence="5">ATP-dependent DNA helicase II subunit 1</fullName>
        <ecNumber evidence="4">3.6.4.12</ecNumber>
    </recommendedName>
    <alternativeName>
        <fullName evidence="18">ATP-dependent DNA helicase II subunit Ku70</fullName>
    </alternativeName>
</protein>
<feature type="domain" description="SAP" evidence="22">
    <location>
        <begin position="642"/>
        <end position="676"/>
    </location>
</feature>
<gene>
    <name evidence="23" type="primary">KU70</name>
    <name evidence="23" type="ORF">FGG08_005619</name>
</gene>
<organism evidence="23 24">
    <name type="scientific">Glutinoglossum americanum</name>
    <dbReference type="NCBI Taxonomy" id="1670608"/>
    <lineage>
        <taxon>Eukaryota</taxon>
        <taxon>Fungi</taxon>
        <taxon>Dikarya</taxon>
        <taxon>Ascomycota</taxon>
        <taxon>Pezizomycotina</taxon>
        <taxon>Geoglossomycetes</taxon>
        <taxon>Geoglossales</taxon>
        <taxon>Geoglossaceae</taxon>
        <taxon>Glutinoglossum</taxon>
    </lineage>
</organism>
<dbReference type="Gene3D" id="4.10.970.10">
    <property type="entry name" value="Ku70, bridge and pillars"/>
    <property type="match status" value="1"/>
</dbReference>
<evidence type="ECO:0000259" key="22">
    <source>
        <dbReference type="PROSITE" id="PS50800"/>
    </source>
</evidence>
<keyword evidence="16" id="KW-0539">Nucleus</keyword>
<keyword evidence="13" id="KW-0238">DNA-binding</keyword>
<dbReference type="Pfam" id="PF03731">
    <property type="entry name" value="Ku_N"/>
    <property type="match status" value="1"/>
</dbReference>
<keyword evidence="12" id="KW-0779">Telomere</keyword>
<dbReference type="EMBL" id="JAGHQL010000138">
    <property type="protein sequence ID" value="KAH0537587.1"/>
    <property type="molecule type" value="Genomic_DNA"/>
</dbReference>
<keyword evidence="7" id="KW-0547">Nucleotide-binding</keyword>
<keyword evidence="6" id="KW-0158">Chromosome</keyword>
<dbReference type="CDD" id="cd01458">
    <property type="entry name" value="vWA_ku"/>
    <property type="match status" value="1"/>
</dbReference>
<dbReference type="AlphaFoldDB" id="A0A9P8L1N2"/>
<keyword evidence="10 23" id="KW-0347">Helicase</keyword>
<feature type="compositionally biased region" description="Acidic residues" evidence="21">
    <location>
        <begin position="11"/>
        <end position="22"/>
    </location>
</feature>
<dbReference type="InterPro" id="IPR036465">
    <property type="entry name" value="vWFA_dom_sf"/>
</dbReference>
<dbReference type="Gene3D" id="1.10.1600.10">
    <property type="match status" value="1"/>
</dbReference>
<dbReference type="NCBIfam" id="TIGR00578">
    <property type="entry name" value="ku70"/>
    <property type="match status" value="1"/>
</dbReference>
<dbReference type="InterPro" id="IPR036361">
    <property type="entry name" value="SAP_dom_sf"/>
</dbReference>
<evidence type="ECO:0000256" key="17">
    <source>
        <dbReference type="ARBA" id="ARBA00024890"/>
    </source>
</evidence>
<keyword evidence="9" id="KW-0378">Hydrolase</keyword>
<dbReference type="EC" id="3.6.4.12" evidence="4"/>
<keyword evidence="11" id="KW-0067">ATP-binding</keyword>
<dbReference type="PROSITE" id="PS50800">
    <property type="entry name" value="SAP"/>
    <property type="match status" value="1"/>
</dbReference>
<sequence>MAEPDRRNYGENEEEDEDEVDETGYKTTKDAILFAIDVSPSMLTVPPSPSSSKKGDQDSPTLAALKCAYHLMQQRIISNPNDMLGILLFGTEKSKFEGGEEDSGKRGLAYPHCYLLTELNIPAAEDVKRLKSLAEDKGEFKKLMVPSKESVSMANVLFWANQIFTIKAPNFTSRRLFIITDNDNPHAQDKALRSASVVRAKDLYDLGVTIELFPISRPERNFDRTKFYDDIIYRSSLIDLDAPASTAVAAAASTGNGISLLNSLLSSINSKSVARRALFANLPLEIGPGFKISVKGYILFKRQEPARSCYVWLNGEKAQIVKGSTTQIAEDTARPIEKPEIKKAYKFGGEQVTFTPEEIKDLRNLGDPVIRIVGFKPLSMLPIWASLKQSTFIYPSEEDVIGSTRVFSALHQKLLKDGKMGIVWFIARKNAAPVIAAMIPGAERLGEHGEQVLPPGMWLIPLPYADDIRRNPETAVVTSPDSLIDMMRTVVQQLQLPKGQYNPERYPNPGAYPAEPKVAPPVFANRAQALQWHYRILQAMALEEDLPEQPEDKTIPKHKQIHKRAGEYVLEWGRELEQQFHAWQKQNGTGAKRAANDDNGSLPNKKAKTPSGAVLAGSSSSSRPPPLLDDEAMRTHWKKNTVDKLTVPALKNWMESKNLTISGKKLDLVERVDEYFESKS</sequence>
<evidence type="ECO:0000313" key="23">
    <source>
        <dbReference type="EMBL" id="KAH0537587.1"/>
    </source>
</evidence>